<keyword evidence="1" id="KW-0812">Transmembrane</keyword>
<dbReference type="AlphaFoldDB" id="A0A2A5AUE6"/>
<evidence type="ECO:0000313" key="2">
    <source>
        <dbReference type="EMBL" id="PCJ22486.1"/>
    </source>
</evidence>
<sequence>MLLRRFTQHIRSQNWLAVSIDLIVIVLGVFIGMQVTEWNQERKDRIEEISYLERILFDISETIIVEQDSITFMKAKIQEAEFVLDTIESGKIASEEIQIFGTYLDSLARTNPLRYTHATINEMIATGKLNLIQDIEIRNTIALLTSWPEQWQDLLEKPSFQIAEFNKIKYGFYINRRDEHGNANIIYDSVEMISNPRVYQVIANMQSTAAIVVTFHTIFLDRYRDAEEQIQSFLSDTARY</sequence>
<evidence type="ECO:0000256" key="1">
    <source>
        <dbReference type="SAM" id="Phobius"/>
    </source>
</evidence>
<accession>A0A2A5AUE6</accession>
<name>A0A2A5AUE6_9GAMM</name>
<keyword evidence="1" id="KW-1133">Transmembrane helix</keyword>
<comment type="caution">
    <text evidence="2">The sequence shown here is derived from an EMBL/GenBank/DDBJ whole genome shotgun (WGS) entry which is preliminary data.</text>
</comment>
<feature type="transmembrane region" description="Helical" evidence="1">
    <location>
        <begin position="15"/>
        <end position="35"/>
    </location>
</feature>
<dbReference type="Proteomes" id="UP000218327">
    <property type="component" value="Unassembled WGS sequence"/>
</dbReference>
<gene>
    <name evidence="2" type="ORF">COA96_14245</name>
</gene>
<evidence type="ECO:0000313" key="3">
    <source>
        <dbReference type="Proteomes" id="UP000218327"/>
    </source>
</evidence>
<keyword evidence="1" id="KW-0472">Membrane</keyword>
<reference evidence="3" key="1">
    <citation type="submission" date="2017-08" db="EMBL/GenBank/DDBJ databases">
        <title>A dynamic microbial community with high functional redundancy inhabits the cold, oxic subseafloor aquifer.</title>
        <authorList>
            <person name="Tully B.J."/>
            <person name="Wheat C.G."/>
            <person name="Glazer B.T."/>
            <person name="Huber J.A."/>
        </authorList>
    </citation>
    <scope>NUCLEOTIDE SEQUENCE [LARGE SCALE GENOMIC DNA]</scope>
</reference>
<dbReference type="EMBL" id="NVVJ01000059">
    <property type="protein sequence ID" value="PCJ22486.1"/>
    <property type="molecule type" value="Genomic_DNA"/>
</dbReference>
<proteinExistence type="predicted"/>
<organism evidence="2 3">
    <name type="scientific">SAR86 cluster bacterium</name>
    <dbReference type="NCBI Taxonomy" id="2030880"/>
    <lineage>
        <taxon>Bacteria</taxon>
        <taxon>Pseudomonadati</taxon>
        <taxon>Pseudomonadota</taxon>
        <taxon>Gammaproteobacteria</taxon>
        <taxon>SAR86 cluster</taxon>
    </lineage>
</organism>
<protein>
    <submittedName>
        <fullName evidence="2">Uncharacterized protein</fullName>
    </submittedName>
</protein>